<comment type="caution">
    <text evidence="3">The sequence shown here is derived from an EMBL/GenBank/DDBJ whole genome shotgun (WGS) entry which is preliminary data.</text>
</comment>
<keyword evidence="4" id="KW-1185">Reference proteome</keyword>
<sequence>MSVSRWIIAIVFGLVASLGQAQEQANDPSDTAPEEQNPAQVLPIPLPVDIIDDEAATETRQRSEQEAREREIADLAAQQGMNAATQSIERATLDMRDYAFYSTVAVWIGTALLLYTLWLTRQANRAAQAAVNVTREIGEAQSRAYLSATHARAVFLPPDGGYGLELTIRNTGQSPARGVAIQAASTAMENGEVLYREKSEGMVDVGDVEAGYEAPIVPFGRRDPTIFRAVADEQKKPILHIAGAIKGHDVFGRPIDQPFFFSGMVIDEGSGPVSKLHKASRDYTQD</sequence>
<evidence type="ECO:0000313" key="4">
    <source>
        <dbReference type="Proteomes" id="UP000221860"/>
    </source>
</evidence>
<keyword evidence="1" id="KW-0472">Membrane</keyword>
<keyword evidence="1" id="KW-0812">Transmembrane</keyword>
<feature type="chain" id="PRO_5013619067" evidence="2">
    <location>
        <begin position="22"/>
        <end position="286"/>
    </location>
</feature>
<dbReference type="EMBL" id="NQWH01000010">
    <property type="protein sequence ID" value="PHP28028.1"/>
    <property type="molecule type" value="Genomic_DNA"/>
</dbReference>
<evidence type="ECO:0000256" key="2">
    <source>
        <dbReference type="SAM" id="SignalP"/>
    </source>
</evidence>
<dbReference type="RefSeq" id="WP_162620473.1">
    <property type="nucleotide sequence ID" value="NZ_KZ304956.1"/>
</dbReference>
<name>A0A2G1MH15_9RHOB</name>
<dbReference type="Proteomes" id="UP000221860">
    <property type="component" value="Unassembled WGS sequence"/>
</dbReference>
<accession>A0A2G1MH15</accession>
<keyword evidence="1" id="KW-1133">Transmembrane helix</keyword>
<feature type="signal peptide" evidence="2">
    <location>
        <begin position="1"/>
        <end position="21"/>
    </location>
</feature>
<keyword evidence="2" id="KW-0732">Signal</keyword>
<protein>
    <submittedName>
        <fullName evidence="3">Uncharacterized protein</fullName>
    </submittedName>
</protein>
<evidence type="ECO:0000256" key="1">
    <source>
        <dbReference type="SAM" id="Phobius"/>
    </source>
</evidence>
<dbReference type="AlphaFoldDB" id="A0A2G1MH15"/>
<evidence type="ECO:0000313" key="3">
    <source>
        <dbReference type="EMBL" id="PHP28028.1"/>
    </source>
</evidence>
<proteinExistence type="predicted"/>
<gene>
    <name evidence="3" type="ORF">CJ301_08570</name>
</gene>
<organism evidence="3 4">
    <name type="scientific">Limimaricola cinnabarinus</name>
    <dbReference type="NCBI Taxonomy" id="1125964"/>
    <lineage>
        <taxon>Bacteria</taxon>
        <taxon>Pseudomonadati</taxon>
        <taxon>Pseudomonadota</taxon>
        <taxon>Alphaproteobacteria</taxon>
        <taxon>Rhodobacterales</taxon>
        <taxon>Paracoccaceae</taxon>
        <taxon>Limimaricola</taxon>
    </lineage>
</organism>
<feature type="transmembrane region" description="Helical" evidence="1">
    <location>
        <begin position="98"/>
        <end position="118"/>
    </location>
</feature>
<reference evidence="3 4" key="1">
    <citation type="submission" date="2017-08" db="EMBL/GenBank/DDBJ databases">
        <title>Draft Genome Sequence of Loktanella cinnabarina Strain XM1, Isolated from Coastal Surface Water.</title>
        <authorList>
            <person name="Ma R."/>
            <person name="Wang J."/>
            <person name="Wang Q."/>
            <person name="Ma Z."/>
            <person name="Li J."/>
            <person name="Chen L."/>
        </authorList>
    </citation>
    <scope>NUCLEOTIDE SEQUENCE [LARGE SCALE GENOMIC DNA]</scope>
    <source>
        <strain evidence="3 4">XM1</strain>
    </source>
</reference>